<gene>
    <name evidence="1" type="ORF">C7I36_10095</name>
</gene>
<protein>
    <submittedName>
        <fullName evidence="1">TIGR03899 family protein</fullName>
    </submittedName>
</protein>
<dbReference type="Pfam" id="PF10987">
    <property type="entry name" value="DUF2806"/>
    <property type="match status" value="1"/>
</dbReference>
<dbReference type="RefSeq" id="WP_106453600.1">
    <property type="nucleotide sequence ID" value="NZ_PXYH01000012.1"/>
</dbReference>
<proteinExistence type="predicted"/>
<comment type="caution">
    <text evidence="1">The sequence shown here is derived from an EMBL/GenBank/DDBJ whole genome shotgun (WGS) entry which is preliminary data.</text>
</comment>
<dbReference type="AlphaFoldDB" id="A0A2P7QU35"/>
<name>A0A2P7QU35_9GAMM</name>
<dbReference type="NCBIfam" id="TIGR03899">
    <property type="entry name" value="TIGR03899 family protein"/>
    <property type="match status" value="1"/>
</dbReference>
<dbReference type="InterPro" id="IPR021254">
    <property type="entry name" value="DUF2806"/>
</dbReference>
<reference evidence="1 2" key="1">
    <citation type="submission" date="2018-03" db="EMBL/GenBank/DDBJ databases">
        <title>The draft genome of Zobellella taiwanensis JCM 13381.</title>
        <authorList>
            <person name="Liu L."/>
            <person name="Li L."/>
            <person name="Wang T."/>
            <person name="Zhang X."/>
            <person name="Liang L."/>
        </authorList>
    </citation>
    <scope>NUCLEOTIDE SEQUENCE [LARGE SCALE GENOMIC DNA]</scope>
    <source>
        <strain evidence="1 2">JCM 13381</strain>
    </source>
</reference>
<dbReference type="Proteomes" id="UP000242181">
    <property type="component" value="Unassembled WGS sequence"/>
</dbReference>
<dbReference type="OrthoDB" id="886161at2"/>
<sequence>MAQKSLSVDHKIRNSRTLLLQLAEQRGLAGLLHGDSPQSFGTRYEVRRQLEAAARQKNLETIVSLASQQCGTDVGSEPDPDWLSHFLALAENIRHPAMQQFWASILSQEISRPGRCSVQALNCLTQMTQKDALLLQKASALGCHFGDDNLRLIFGYRQKALLQGLRQQKINLGKYRLPYAGLMQLFELGLLHQTELESGELTTLPPLKLVLGQHRLLLDPYRKGVRLLYYRFTATGNELAALMTEPAPADYLRELADLLSPLGRLEQTAG</sequence>
<keyword evidence="2" id="KW-1185">Reference proteome</keyword>
<dbReference type="EMBL" id="PXYH01000012">
    <property type="protein sequence ID" value="PSJ41483.1"/>
    <property type="molecule type" value="Genomic_DNA"/>
</dbReference>
<evidence type="ECO:0000313" key="1">
    <source>
        <dbReference type="EMBL" id="PSJ41483.1"/>
    </source>
</evidence>
<organism evidence="1 2">
    <name type="scientific">Zobellella taiwanensis</name>
    <dbReference type="NCBI Taxonomy" id="347535"/>
    <lineage>
        <taxon>Bacteria</taxon>
        <taxon>Pseudomonadati</taxon>
        <taxon>Pseudomonadota</taxon>
        <taxon>Gammaproteobacteria</taxon>
        <taxon>Aeromonadales</taxon>
        <taxon>Aeromonadaceae</taxon>
        <taxon>Zobellella</taxon>
    </lineage>
</organism>
<accession>A0A2P7QU35</accession>
<evidence type="ECO:0000313" key="2">
    <source>
        <dbReference type="Proteomes" id="UP000242181"/>
    </source>
</evidence>